<protein>
    <submittedName>
        <fullName evidence="1">Esterase family protein</fullName>
    </submittedName>
</protein>
<dbReference type="PANTHER" id="PTHR48098">
    <property type="entry name" value="ENTEROCHELIN ESTERASE-RELATED"/>
    <property type="match status" value="1"/>
</dbReference>
<gene>
    <name evidence="1" type="ORF">H0266_13540</name>
</gene>
<organism evidence="1 2">
    <name type="scientific">Halobacillus locisalis</name>
    <dbReference type="NCBI Taxonomy" id="220753"/>
    <lineage>
        <taxon>Bacteria</taxon>
        <taxon>Bacillati</taxon>
        <taxon>Bacillota</taxon>
        <taxon>Bacilli</taxon>
        <taxon>Bacillales</taxon>
        <taxon>Bacillaceae</taxon>
        <taxon>Halobacillus</taxon>
    </lineage>
</organism>
<comment type="caution">
    <text evidence="1">The sequence shown here is derived from an EMBL/GenBank/DDBJ whole genome shotgun (WGS) entry which is preliminary data.</text>
</comment>
<accession>A0A838CVY2</accession>
<sequence length="232" mass="27126">MKTVLTHHSITSSCLEKNFTYQILSPKEKLSSGVRLMIVHDGDDYLEIGHLREQFELDLREGLGTDVCFILLPPGSSEDRWNLYYSEGRNYQAYKRFIYHELLPELKRRFSSILQIGMMGDSLAGAVSLRIALDKPSEWTHLILQSPAFSEEDVKEVQHANLALPWEVYQSVGTKEEAFRSPITGECLYILTRNRRVHRAFTTKRLIYHEFDHDHLWECWRENLSSAIKIFY</sequence>
<dbReference type="Pfam" id="PF00756">
    <property type="entry name" value="Esterase"/>
    <property type="match status" value="1"/>
</dbReference>
<dbReference type="PANTHER" id="PTHR48098:SF3">
    <property type="entry name" value="IRON(III) ENTEROBACTIN ESTERASE"/>
    <property type="match status" value="1"/>
</dbReference>
<dbReference type="InterPro" id="IPR000801">
    <property type="entry name" value="Esterase-like"/>
</dbReference>
<dbReference type="Proteomes" id="UP000571017">
    <property type="component" value="Unassembled WGS sequence"/>
</dbReference>
<dbReference type="InterPro" id="IPR050583">
    <property type="entry name" value="Mycobacterial_A85_antigen"/>
</dbReference>
<keyword evidence="2" id="KW-1185">Reference proteome</keyword>
<dbReference type="SUPFAM" id="SSF53474">
    <property type="entry name" value="alpha/beta-Hydrolases"/>
    <property type="match status" value="1"/>
</dbReference>
<dbReference type="EMBL" id="JACEFG010000003">
    <property type="protein sequence ID" value="MBA2175915.1"/>
    <property type="molecule type" value="Genomic_DNA"/>
</dbReference>
<evidence type="ECO:0000313" key="1">
    <source>
        <dbReference type="EMBL" id="MBA2175915.1"/>
    </source>
</evidence>
<dbReference type="AlphaFoldDB" id="A0A838CVY2"/>
<dbReference type="InterPro" id="IPR029058">
    <property type="entry name" value="AB_hydrolase_fold"/>
</dbReference>
<reference evidence="1 2" key="1">
    <citation type="journal article" date="2004" name="Extremophiles">
        <title>Halobacillus locisalis sp. nov., a halophilic bacterium isolated from a marine solar saltern of the Yellow Sea in Korea.</title>
        <authorList>
            <person name="Yoon J.H."/>
            <person name="Kang K.H."/>
            <person name="Oh T.K."/>
            <person name="Park Y.H."/>
        </authorList>
    </citation>
    <scope>NUCLEOTIDE SEQUENCE [LARGE SCALE GENOMIC DNA]</scope>
    <source>
        <strain evidence="1 2">KCTC 3788</strain>
    </source>
</reference>
<dbReference type="RefSeq" id="WP_181472968.1">
    <property type="nucleotide sequence ID" value="NZ_JACEFG010000003.1"/>
</dbReference>
<evidence type="ECO:0000313" key="2">
    <source>
        <dbReference type="Proteomes" id="UP000571017"/>
    </source>
</evidence>
<proteinExistence type="predicted"/>
<dbReference type="Gene3D" id="3.40.50.1820">
    <property type="entry name" value="alpha/beta hydrolase"/>
    <property type="match status" value="1"/>
</dbReference>
<name>A0A838CVY2_9BACI</name>